<sequence>MEVLPIQTQDLLFKAVIVGDIKTGKTNLAHRWVQDEFIQTYLSTIGVEFCVKTIQIGTMPVKIQLWDTSGQERFRPINSAYFRGSNLIFLVYDITNRETFDTLSTYFIPQISQHAAESVCLCLVGNKLDLAESRQVQQEEAMALANQHGMQFFEVSSKSAQNLDEMFTSAISHAGDKLISGNTNQ</sequence>
<dbReference type="InterPro" id="IPR050305">
    <property type="entry name" value="Small_GTPase_Rab"/>
</dbReference>
<organism evidence="5 6">
    <name type="scientific">Halteria grandinella</name>
    <dbReference type="NCBI Taxonomy" id="5974"/>
    <lineage>
        <taxon>Eukaryota</taxon>
        <taxon>Sar</taxon>
        <taxon>Alveolata</taxon>
        <taxon>Ciliophora</taxon>
        <taxon>Intramacronucleata</taxon>
        <taxon>Spirotrichea</taxon>
        <taxon>Stichotrichia</taxon>
        <taxon>Sporadotrichida</taxon>
        <taxon>Halteriidae</taxon>
        <taxon>Halteria</taxon>
    </lineage>
</organism>
<dbReference type="Gene3D" id="3.40.50.300">
    <property type="entry name" value="P-loop containing nucleotide triphosphate hydrolases"/>
    <property type="match status" value="1"/>
</dbReference>
<evidence type="ECO:0008006" key="7">
    <source>
        <dbReference type="Google" id="ProtNLM"/>
    </source>
</evidence>
<dbReference type="InterPro" id="IPR027417">
    <property type="entry name" value="P-loop_NTPase"/>
</dbReference>
<comment type="caution">
    <text evidence="5">The sequence shown here is derived from an EMBL/GenBank/DDBJ whole genome shotgun (WGS) entry which is preliminary data.</text>
</comment>
<comment type="similarity">
    <text evidence="1">Belongs to the small GTPase superfamily. Rab family.</text>
</comment>
<gene>
    <name evidence="5" type="ORF">FGO68_gene5209</name>
</gene>
<dbReference type="Proteomes" id="UP000785679">
    <property type="component" value="Unassembled WGS sequence"/>
</dbReference>
<keyword evidence="4" id="KW-0449">Lipoprotein</keyword>
<dbReference type="SMART" id="SM00176">
    <property type="entry name" value="RAN"/>
    <property type="match status" value="1"/>
</dbReference>
<protein>
    <recommendedName>
        <fullName evidence="7">GTP-binding protein</fullName>
    </recommendedName>
</protein>
<dbReference type="GO" id="GO:0003924">
    <property type="term" value="F:GTPase activity"/>
    <property type="evidence" value="ECO:0007669"/>
    <property type="project" value="InterPro"/>
</dbReference>
<evidence type="ECO:0000313" key="5">
    <source>
        <dbReference type="EMBL" id="TNV75492.1"/>
    </source>
</evidence>
<dbReference type="PROSITE" id="PS51421">
    <property type="entry name" value="RAS"/>
    <property type="match status" value="1"/>
</dbReference>
<dbReference type="FunFam" id="3.40.50.300:FF:000808">
    <property type="entry name" value="Small GTP-binding protein, putative"/>
    <property type="match status" value="1"/>
</dbReference>
<dbReference type="PANTHER" id="PTHR47980">
    <property type="entry name" value="LD44762P"/>
    <property type="match status" value="1"/>
</dbReference>
<dbReference type="InterPro" id="IPR001806">
    <property type="entry name" value="Small_GTPase"/>
</dbReference>
<dbReference type="Pfam" id="PF00071">
    <property type="entry name" value="Ras"/>
    <property type="match status" value="1"/>
</dbReference>
<dbReference type="PRINTS" id="PR00449">
    <property type="entry name" value="RASTRNSFRMNG"/>
</dbReference>
<dbReference type="InterPro" id="IPR005225">
    <property type="entry name" value="Small_GTP-bd"/>
</dbReference>
<dbReference type="SMART" id="SM00174">
    <property type="entry name" value="RHO"/>
    <property type="match status" value="1"/>
</dbReference>
<dbReference type="SMART" id="SM00175">
    <property type="entry name" value="RAB"/>
    <property type="match status" value="1"/>
</dbReference>
<dbReference type="OrthoDB" id="9989112at2759"/>
<dbReference type="AlphaFoldDB" id="A0A8J8NI32"/>
<keyword evidence="2" id="KW-0547">Nucleotide-binding</keyword>
<dbReference type="SUPFAM" id="SSF52540">
    <property type="entry name" value="P-loop containing nucleoside triphosphate hydrolases"/>
    <property type="match status" value="1"/>
</dbReference>
<accession>A0A8J8NI32</accession>
<keyword evidence="6" id="KW-1185">Reference proteome</keyword>
<dbReference type="GO" id="GO:0005525">
    <property type="term" value="F:GTP binding"/>
    <property type="evidence" value="ECO:0007669"/>
    <property type="project" value="UniProtKB-KW"/>
</dbReference>
<evidence type="ECO:0000256" key="3">
    <source>
        <dbReference type="ARBA" id="ARBA00023134"/>
    </source>
</evidence>
<evidence type="ECO:0000313" key="6">
    <source>
        <dbReference type="Proteomes" id="UP000785679"/>
    </source>
</evidence>
<dbReference type="EMBL" id="RRYP01015456">
    <property type="protein sequence ID" value="TNV75492.1"/>
    <property type="molecule type" value="Genomic_DNA"/>
</dbReference>
<dbReference type="SMART" id="SM00173">
    <property type="entry name" value="RAS"/>
    <property type="match status" value="1"/>
</dbReference>
<evidence type="ECO:0000256" key="1">
    <source>
        <dbReference type="ARBA" id="ARBA00006270"/>
    </source>
</evidence>
<evidence type="ECO:0000256" key="2">
    <source>
        <dbReference type="ARBA" id="ARBA00022741"/>
    </source>
</evidence>
<dbReference type="CDD" id="cd00154">
    <property type="entry name" value="Rab"/>
    <property type="match status" value="1"/>
</dbReference>
<name>A0A8J8NI32_HALGN</name>
<evidence type="ECO:0000256" key="4">
    <source>
        <dbReference type="ARBA" id="ARBA00023288"/>
    </source>
</evidence>
<keyword evidence="3" id="KW-0342">GTP-binding</keyword>
<dbReference type="PROSITE" id="PS51419">
    <property type="entry name" value="RAB"/>
    <property type="match status" value="1"/>
</dbReference>
<proteinExistence type="inferred from homology"/>
<dbReference type="PROSITE" id="PS51420">
    <property type="entry name" value="RHO"/>
    <property type="match status" value="1"/>
</dbReference>
<reference evidence="5" key="1">
    <citation type="submission" date="2019-06" db="EMBL/GenBank/DDBJ databases">
        <authorList>
            <person name="Zheng W."/>
        </authorList>
    </citation>
    <scope>NUCLEOTIDE SEQUENCE</scope>
    <source>
        <strain evidence="5">QDHG01</strain>
    </source>
</reference>
<dbReference type="NCBIfam" id="TIGR00231">
    <property type="entry name" value="small_GTP"/>
    <property type="match status" value="1"/>
</dbReference>